<organism evidence="7 8">
    <name type="scientific">Nostoc azollae (strain 0708)</name>
    <name type="common">Anabaena azollae (strain 0708)</name>
    <dbReference type="NCBI Taxonomy" id="551115"/>
    <lineage>
        <taxon>Bacteria</taxon>
        <taxon>Bacillati</taxon>
        <taxon>Cyanobacteriota</taxon>
        <taxon>Cyanophyceae</taxon>
        <taxon>Nostocales</taxon>
        <taxon>Nostocaceae</taxon>
        <taxon>Trichormus</taxon>
    </lineage>
</organism>
<dbReference type="InterPro" id="IPR056309">
    <property type="entry name" value="CGL160/ATPI_dom"/>
</dbReference>
<evidence type="ECO:0000256" key="5">
    <source>
        <dbReference type="SAM" id="Phobius"/>
    </source>
</evidence>
<gene>
    <name evidence="7" type="ordered locus">Aazo_3332</name>
</gene>
<proteinExistence type="predicted"/>
<keyword evidence="8" id="KW-1185">Reference proteome</keyword>
<evidence type="ECO:0000259" key="6">
    <source>
        <dbReference type="Pfam" id="PF24763"/>
    </source>
</evidence>
<feature type="transmembrane region" description="Helical" evidence="5">
    <location>
        <begin position="55"/>
        <end position="73"/>
    </location>
</feature>
<dbReference type="Proteomes" id="UP000001511">
    <property type="component" value="Chromosome"/>
</dbReference>
<feature type="transmembrane region" description="Helical" evidence="5">
    <location>
        <begin position="115"/>
        <end position="131"/>
    </location>
</feature>
<evidence type="ECO:0000256" key="2">
    <source>
        <dbReference type="ARBA" id="ARBA00022692"/>
    </source>
</evidence>
<reference evidence="7 8" key="1">
    <citation type="journal article" date="2010" name="PLoS ONE">
        <title>Genome erosion in a nitrogen-fixing vertically transmitted endosymbiotic multicellular cyanobacterium.</title>
        <authorList>
            <person name="Ran L."/>
            <person name="Larsson J."/>
            <person name="Vigil-Stenman T."/>
            <person name="Nylander J.A."/>
            <person name="Ininbergs K."/>
            <person name="Zheng W.W."/>
            <person name="Lapidus A."/>
            <person name="Lowry S."/>
            <person name="Haselkorn R."/>
            <person name="Bergman B."/>
        </authorList>
    </citation>
    <scope>NUCLEOTIDE SEQUENCE [LARGE SCALE GENOMIC DNA]</scope>
    <source>
        <strain evidence="7 8">0708</strain>
    </source>
</reference>
<dbReference type="KEGG" id="naz:Aazo_3332"/>
<dbReference type="STRING" id="551115.Aazo_3332"/>
<keyword evidence="3 5" id="KW-1133">Transmembrane helix</keyword>
<feature type="transmembrane region" description="Helical" evidence="5">
    <location>
        <begin position="137"/>
        <end position="157"/>
    </location>
</feature>
<evidence type="ECO:0000256" key="3">
    <source>
        <dbReference type="ARBA" id="ARBA00022989"/>
    </source>
</evidence>
<evidence type="ECO:0000256" key="4">
    <source>
        <dbReference type="ARBA" id="ARBA00023136"/>
    </source>
</evidence>
<dbReference type="EMBL" id="CP002059">
    <property type="protein sequence ID" value="ADI65000.1"/>
    <property type="molecule type" value="Genomic_DNA"/>
</dbReference>
<comment type="subcellular location">
    <subcellularLocation>
        <location evidence="1">Membrane</location>
        <topology evidence="1">Multi-pass membrane protein</topology>
    </subcellularLocation>
</comment>
<dbReference type="GO" id="GO:0016020">
    <property type="term" value="C:membrane"/>
    <property type="evidence" value="ECO:0007669"/>
    <property type="project" value="UniProtKB-SubCell"/>
</dbReference>
<dbReference type="AlphaFoldDB" id="D7E2H8"/>
<feature type="transmembrane region" description="Helical" evidence="5">
    <location>
        <begin position="79"/>
        <end position="95"/>
    </location>
</feature>
<evidence type="ECO:0000256" key="1">
    <source>
        <dbReference type="ARBA" id="ARBA00004141"/>
    </source>
</evidence>
<name>D7E2H8_NOSA0</name>
<keyword evidence="4 5" id="KW-0472">Membrane</keyword>
<sequence>MQSPYLAVLVSSPVSLSDESIAPNQTTQQDVSSGFEDTEPDDISMQEFYQLYQKLLVITLVLTGILFISVWIFHSLNIALNYFIGACTGVVYLKMLAKDVERLGGEKQSLSKNRFALIIIPIILASQWHQLHILPIFLGFLTYKVTLLIYMVQTVFIPET</sequence>
<accession>D7E2H8</accession>
<evidence type="ECO:0000313" key="8">
    <source>
        <dbReference type="Proteomes" id="UP000001511"/>
    </source>
</evidence>
<evidence type="ECO:0000313" key="7">
    <source>
        <dbReference type="EMBL" id="ADI65000.1"/>
    </source>
</evidence>
<dbReference type="HOGENOM" id="CLU_131568_1_0_3"/>
<protein>
    <submittedName>
        <fullName evidence="7">ATP synthase I</fullName>
    </submittedName>
</protein>
<dbReference type="Pfam" id="PF24763">
    <property type="entry name" value="CGL160_C"/>
    <property type="match status" value="1"/>
</dbReference>
<dbReference type="eggNOG" id="ENOG5032SW6">
    <property type="taxonomic scope" value="Bacteria"/>
</dbReference>
<keyword evidence="2 5" id="KW-0812">Transmembrane</keyword>
<feature type="domain" description="CGL160/ATPI" evidence="6">
    <location>
        <begin position="44"/>
        <end position="150"/>
    </location>
</feature>